<sequence>MLTQNKGLVQNEPSIMEFISDFFKSEKTLYLFAGIIGTASVVLGLLLMMFSVHKVFATTMIVIGLLEMAAMFSTYLKYPKKIEHKISTYQSNRSKFLQAESLATQKALKSFFWLKLIYGIVIVALVVTMSFLASKSILFGIFTALILHLGFAIAIDSFGEKYTDTYLEHLTTALK</sequence>
<name>A0ABY1KMH9_9FLAO</name>
<feature type="transmembrane region" description="Helical" evidence="1">
    <location>
        <begin position="112"/>
        <end position="131"/>
    </location>
</feature>
<keyword evidence="1" id="KW-1133">Transmembrane helix</keyword>
<organism evidence="2 3">
    <name type="scientific">Zobellia uliginosa</name>
    <dbReference type="NCBI Taxonomy" id="143224"/>
    <lineage>
        <taxon>Bacteria</taxon>
        <taxon>Pseudomonadati</taxon>
        <taxon>Bacteroidota</taxon>
        <taxon>Flavobacteriia</taxon>
        <taxon>Flavobacteriales</taxon>
        <taxon>Flavobacteriaceae</taxon>
        <taxon>Zobellia</taxon>
    </lineage>
</organism>
<accession>A0ABY1KMH9</accession>
<feature type="transmembrane region" description="Helical" evidence="1">
    <location>
        <begin position="56"/>
        <end position="76"/>
    </location>
</feature>
<keyword evidence="1" id="KW-0472">Membrane</keyword>
<protein>
    <recommendedName>
        <fullName evidence="4">DUF3169 family protein</fullName>
    </recommendedName>
</protein>
<comment type="caution">
    <text evidence="2">The sequence shown here is derived from an EMBL/GenBank/DDBJ whole genome shotgun (WGS) entry which is preliminary data.</text>
</comment>
<evidence type="ECO:0000313" key="2">
    <source>
        <dbReference type="EMBL" id="SIS42992.1"/>
    </source>
</evidence>
<proteinExistence type="predicted"/>
<keyword evidence="3" id="KW-1185">Reference proteome</keyword>
<reference evidence="2 3" key="1">
    <citation type="submission" date="2017-01" db="EMBL/GenBank/DDBJ databases">
        <authorList>
            <person name="Varghese N."/>
            <person name="Submissions S."/>
        </authorList>
    </citation>
    <scope>NUCLEOTIDE SEQUENCE [LARGE SCALE GENOMIC DNA]</scope>
    <source>
        <strain evidence="2 3">DSM 2061</strain>
    </source>
</reference>
<evidence type="ECO:0000256" key="1">
    <source>
        <dbReference type="SAM" id="Phobius"/>
    </source>
</evidence>
<feature type="transmembrane region" description="Helical" evidence="1">
    <location>
        <begin position="137"/>
        <end position="155"/>
    </location>
</feature>
<dbReference type="EMBL" id="FTOB01000001">
    <property type="protein sequence ID" value="SIS42992.1"/>
    <property type="molecule type" value="Genomic_DNA"/>
</dbReference>
<evidence type="ECO:0000313" key="3">
    <source>
        <dbReference type="Proteomes" id="UP000185728"/>
    </source>
</evidence>
<evidence type="ECO:0008006" key="4">
    <source>
        <dbReference type="Google" id="ProtNLM"/>
    </source>
</evidence>
<feature type="transmembrane region" description="Helical" evidence="1">
    <location>
        <begin position="29"/>
        <end position="50"/>
    </location>
</feature>
<dbReference type="Proteomes" id="UP000185728">
    <property type="component" value="Unassembled WGS sequence"/>
</dbReference>
<keyword evidence="1" id="KW-0812">Transmembrane</keyword>
<gene>
    <name evidence="2" type="ORF">SAMN05421766_101918</name>
</gene>